<dbReference type="Proteomes" id="UP001158576">
    <property type="component" value="Chromosome 1"/>
</dbReference>
<feature type="domain" description="ZP-C" evidence="2">
    <location>
        <begin position="380"/>
        <end position="513"/>
    </location>
</feature>
<feature type="compositionally biased region" description="Low complexity" evidence="1">
    <location>
        <begin position="317"/>
        <end position="327"/>
    </location>
</feature>
<organism evidence="3 4">
    <name type="scientific">Oikopleura dioica</name>
    <name type="common">Tunicate</name>
    <dbReference type="NCBI Taxonomy" id="34765"/>
    <lineage>
        <taxon>Eukaryota</taxon>
        <taxon>Metazoa</taxon>
        <taxon>Chordata</taxon>
        <taxon>Tunicata</taxon>
        <taxon>Appendicularia</taxon>
        <taxon>Copelata</taxon>
        <taxon>Oikopleuridae</taxon>
        <taxon>Oikopleura</taxon>
    </lineage>
</organism>
<evidence type="ECO:0000259" key="2">
    <source>
        <dbReference type="Pfam" id="PF00100"/>
    </source>
</evidence>
<sequence>MRFALTDPACVLEKNGNYHTISTHLSGCGNDIFIDSSTLTIVNQITNIMGFGTSPIKLTSRVGCLFHQQEISIGAILKEHIPPEIVPGVGEEITTTTELFTTSTTAGFSSSTTASSTLTSTASYQVTLKERSGTGDDDEESTTSKSTETTTTGSGLIDPRRGNFTRRPEVDDDDDDGDAKPKKEKETEKEETEKKEPTQTTPDSSTDEYEETTTTFAFTTTQGTTVSEIQTEIYATGTVPLTVDVDILTTVNVDIISTTAQTTEEPDETGKPLFPGLIDQRGGGQELPMPEKPCKGRKCKNKTRPTKKPRKTRPTKAPKTTKSPAPTEKTDPILIPTQTPEVVVVEDDIVPCNDGEKFKDHKCVNSSYDMPWRSQAEGKGLFFAKMFLYPDAEYDEPFVHPPVLASNETVFIGVQLMGGPPATTLSVKSCWASNMYHSPLELSSTKKADEITLDLIKNSCASPYPEGLVSIITNGEDNIAKFTSGVFKFVDYDTAYLYCRIRICPTGPCPTDCSSSERERRDSDEPVFEALVQSSDPYKIDSGPLLGATIYREPNRESEVEVVEIEVLDGKPEAEIEDRFAFGNILRDATLKQGTAFKCIEVQFEK</sequence>
<gene>
    <name evidence="3" type="ORF">OKIOD_LOCUS12043</name>
</gene>
<feature type="compositionally biased region" description="Basic and acidic residues" evidence="1">
    <location>
        <begin position="158"/>
        <end position="169"/>
    </location>
</feature>
<feature type="region of interest" description="Disordered" evidence="1">
    <location>
        <begin position="260"/>
        <end position="333"/>
    </location>
</feature>
<evidence type="ECO:0000313" key="3">
    <source>
        <dbReference type="EMBL" id="CAG5107353.1"/>
    </source>
</evidence>
<feature type="compositionally biased region" description="Low complexity" evidence="1">
    <location>
        <begin position="143"/>
        <end position="155"/>
    </location>
</feature>
<dbReference type="InterPro" id="IPR055355">
    <property type="entry name" value="ZP-C"/>
</dbReference>
<proteinExistence type="predicted"/>
<feature type="compositionally biased region" description="Basic and acidic residues" evidence="1">
    <location>
        <begin position="178"/>
        <end position="197"/>
    </location>
</feature>
<dbReference type="Gene3D" id="2.60.40.4100">
    <property type="entry name" value="Zona pellucida, ZP-C domain"/>
    <property type="match status" value="1"/>
</dbReference>
<name>A0ABN7SZ26_OIKDI</name>
<reference evidence="3 4" key="1">
    <citation type="submission" date="2021-04" db="EMBL/GenBank/DDBJ databases">
        <authorList>
            <person name="Bliznina A."/>
        </authorList>
    </citation>
    <scope>NUCLEOTIDE SEQUENCE [LARGE SCALE GENOMIC DNA]</scope>
</reference>
<feature type="compositionally biased region" description="Basic residues" evidence="1">
    <location>
        <begin position="295"/>
        <end position="316"/>
    </location>
</feature>
<dbReference type="InterPro" id="IPR042235">
    <property type="entry name" value="ZP-C_dom"/>
</dbReference>
<evidence type="ECO:0000256" key="1">
    <source>
        <dbReference type="SAM" id="MobiDB-lite"/>
    </source>
</evidence>
<feature type="region of interest" description="Disordered" evidence="1">
    <location>
        <begin position="127"/>
        <end position="211"/>
    </location>
</feature>
<protein>
    <submittedName>
        <fullName evidence="3">Oidioi.mRNA.OKI2018_I69.chr1.g3278.t1.cds</fullName>
    </submittedName>
</protein>
<dbReference type="EMBL" id="OU015566">
    <property type="protein sequence ID" value="CAG5107353.1"/>
    <property type="molecule type" value="Genomic_DNA"/>
</dbReference>
<dbReference type="Pfam" id="PF00100">
    <property type="entry name" value="Zona_pellucida"/>
    <property type="match status" value="1"/>
</dbReference>
<accession>A0ABN7SZ26</accession>
<evidence type="ECO:0000313" key="4">
    <source>
        <dbReference type="Proteomes" id="UP001158576"/>
    </source>
</evidence>
<keyword evidence="4" id="KW-1185">Reference proteome</keyword>